<proteinExistence type="predicted"/>
<accession>B3NMM0</accession>
<protein>
    <submittedName>
        <fullName evidence="3">Uncharacterized protein</fullName>
    </submittedName>
</protein>
<sequence length="197" mass="22409">MVVVQGMYEVTELAAGSVGCVGLYVAGCNALPMENVPDLPAALFVLSTVLILHHLRVMNCAPLQEMWLLLLELLGLYVCTQVAVLVWHQFHNLMNVLRDIALNTRVALYLLEGYPKVFMFMRQDVCYFGKLIMSLACTYKAVTVTHALDYALPHRRTYRYYENKSTDENFGDGPRRSSRKTNRRSSVQRSSLRRSKA</sequence>
<organism evidence="3 4">
    <name type="scientific">Drosophila erecta</name>
    <name type="common">Fruit fly</name>
    <dbReference type="NCBI Taxonomy" id="7220"/>
    <lineage>
        <taxon>Eukaryota</taxon>
        <taxon>Metazoa</taxon>
        <taxon>Ecdysozoa</taxon>
        <taxon>Arthropoda</taxon>
        <taxon>Hexapoda</taxon>
        <taxon>Insecta</taxon>
        <taxon>Pterygota</taxon>
        <taxon>Neoptera</taxon>
        <taxon>Endopterygota</taxon>
        <taxon>Diptera</taxon>
        <taxon>Brachycera</taxon>
        <taxon>Muscomorpha</taxon>
        <taxon>Ephydroidea</taxon>
        <taxon>Drosophilidae</taxon>
        <taxon>Drosophila</taxon>
        <taxon>Sophophora</taxon>
    </lineage>
</organism>
<feature type="region of interest" description="Disordered" evidence="1">
    <location>
        <begin position="165"/>
        <end position="197"/>
    </location>
</feature>
<keyword evidence="2" id="KW-1133">Transmembrane helix</keyword>
<evidence type="ECO:0000256" key="2">
    <source>
        <dbReference type="SAM" id="Phobius"/>
    </source>
</evidence>
<keyword evidence="2" id="KW-0472">Membrane</keyword>
<gene>
    <name evidence="3" type="primary">Dere\GG21811</name>
    <name evidence="3" type="synonym">dere_GLEANR_6593</name>
    <name evidence="3" type="synonym">GG21811</name>
    <name evidence="3" type="ORF">Dere_GG21811</name>
</gene>
<keyword evidence="4" id="KW-1185">Reference proteome</keyword>
<dbReference type="OrthoDB" id="7856903at2759"/>
<dbReference type="PhylomeDB" id="B3NMM0"/>
<evidence type="ECO:0000256" key="1">
    <source>
        <dbReference type="SAM" id="MobiDB-lite"/>
    </source>
</evidence>
<evidence type="ECO:0000313" key="3">
    <source>
        <dbReference type="EMBL" id="EDV54959.1"/>
    </source>
</evidence>
<reference evidence="3 4" key="2">
    <citation type="journal article" date="2008" name="Bioinformatics">
        <title>Assembly reconciliation.</title>
        <authorList>
            <person name="Zimin A.V."/>
            <person name="Smith D.R."/>
            <person name="Sutton G."/>
            <person name="Yorke J.A."/>
        </authorList>
    </citation>
    <scope>NUCLEOTIDE SEQUENCE [LARGE SCALE GENOMIC DNA]</scope>
    <source>
        <strain evidence="3 4">TSC#14021-0224.01</strain>
    </source>
</reference>
<reference evidence="3 4" key="1">
    <citation type="journal article" date="2007" name="Nature">
        <title>Evolution of genes and genomes on the Drosophila phylogeny.</title>
        <authorList>
            <consortium name="Drosophila 12 Genomes Consortium"/>
            <person name="Clark A.G."/>
            <person name="Eisen M.B."/>
            <person name="Smith D.R."/>
            <person name="Bergman C.M."/>
            <person name="Oliver B."/>
            <person name="Markow T.A."/>
            <person name="Kaufman T.C."/>
            <person name="Kellis M."/>
            <person name="Gelbart W."/>
            <person name="Iyer V.N."/>
            <person name="Pollard D.A."/>
            <person name="Sackton T.B."/>
            <person name="Larracuente A.M."/>
            <person name="Singh N.D."/>
            <person name="Abad J.P."/>
            <person name="Abt D.N."/>
            <person name="Adryan B."/>
            <person name="Aguade M."/>
            <person name="Akashi H."/>
            <person name="Anderson W.W."/>
            <person name="Aquadro C.F."/>
            <person name="Ardell D.H."/>
            <person name="Arguello R."/>
            <person name="Artieri C.G."/>
            <person name="Barbash D.A."/>
            <person name="Barker D."/>
            <person name="Barsanti P."/>
            <person name="Batterham P."/>
            <person name="Batzoglou S."/>
            <person name="Begun D."/>
            <person name="Bhutkar A."/>
            <person name="Blanco E."/>
            <person name="Bosak S.A."/>
            <person name="Bradley R.K."/>
            <person name="Brand A.D."/>
            <person name="Brent M.R."/>
            <person name="Brooks A.N."/>
            <person name="Brown R.H."/>
            <person name="Butlin R.K."/>
            <person name="Caggese C."/>
            <person name="Calvi B.R."/>
            <person name="Bernardo de Carvalho A."/>
            <person name="Caspi A."/>
            <person name="Castrezana S."/>
            <person name="Celniker S.E."/>
            <person name="Chang J.L."/>
            <person name="Chapple C."/>
            <person name="Chatterji S."/>
            <person name="Chinwalla A."/>
            <person name="Civetta A."/>
            <person name="Clifton S.W."/>
            <person name="Comeron J.M."/>
            <person name="Costello J.C."/>
            <person name="Coyne J.A."/>
            <person name="Daub J."/>
            <person name="David R.G."/>
            <person name="Delcher A.L."/>
            <person name="Delehaunty K."/>
            <person name="Do C.B."/>
            <person name="Ebling H."/>
            <person name="Edwards K."/>
            <person name="Eickbush T."/>
            <person name="Evans J.D."/>
            <person name="Filipski A."/>
            <person name="Findeiss S."/>
            <person name="Freyhult E."/>
            <person name="Fulton L."/>
            <person name="Fulton R."/>
            <person name="Garcia A.C."/>
            <person name="Gardiner A."/>
            <person name="Garfield D.A."/>
            <person name="Garvin B.E."/>
            <person name="Gibson G."/>
            <person name="Gilbert D."/>
            <person name="Gnerre S."/>
            <person name="Godfrey J."/>
            <person name="Good R."/>
            <person name="Gotea V."/>
            <person name="Gravely B."/>
            <person name="Greenberg A.J."/>
            <person name="Griffiths-Jones S."/>
            <person name="Gross S."/>
            <person name="Guigo R."/>
            <person name="Gustafson E.A."/>
            <person name="Haerty W."/>
            <person name="Hahn M.W."/>
            <person name="Halligan D.L."/>
            <person name="Halpern A.L."/>
            <person name="Halter G.M."/>
            <person name="Han M.V."/>
            <person name="Heger A."/>
            <person name="Hillier L."/>
            <person name="Hinrichs A.S."/>
            <person name="Holmes I."/>
            <person name="Hoskins R.A."/>
            <person name="Hubisz M.J."/>
            <person name="Hultmark D."/>
            <person name="Huntley M.A."/>
            <person name="Jaffe D.B."/>
            <person name="Jagadeeshan S."/>
            <person name="Jeck W.R."/>
            <person name="Johnson J."/>
            <person name="Jones C.D."/>
            <person name="Jordan W.C."/>
            <person name="Karpen G.H."/>
            <person name="Kataoka E."/>
            <person name="Keightley P.D."/>
            <person name="Kheradpour P."/>
            <person name="Kirkness E.F."/>
            <person name="Koerich L.B."/>
            <person name="Kristiansen K."/>
            <person name="Kudrna D."/>
            <person name="Kulathinal R.J."/>
            <person name="Kumar S."/>
            <person name="Kwok R."/>
            <person name="Lander E."/>
            <person name="Langley C.H."/>
            <person name="Lapoint R."/>
            <person name="Lazzaro B.P."/>
            <person name="Lee S.J."/>
            <person name="Levesque L."/>
            <person name="Li R."/>
            <person name="Lin C.F."/>
            <person name="Lin M.F."/>
            <person name="Lindblad-Toh K."/>
            <person name="Llopart A."/>
            <person name="Long M."/>
            <person name="Low L."/>
            <person name="Lozovsky E."/>
            <person name="Lu J."/>
            <person name="Luo M."/>
            <person name="Machado C.A."/>
            <person name="Makalowski W."/>
            <person name="Marzo M."/>
            <person name="Matsuda M."/>
            <person name="Matzkin L."/>
            <person name="McAllister B."/>
            <person name="McBride C.S."/>
            <person name="McKernan B."/>
            <person name="McKernan K."/>
            <person name="Mendez-Lago M."/>
            <person name="Minx P."/>
            <person name="Mollenhauer M.U."/>
            <person name="Montooth K."/>
            <person name="Mount S.M."/>
            <person name="Mu X."/>
            <person name="Myers E."/>
            <person name="Negre B."/>
            <person name="Newfeld S."/>
            <person name="Nielsen R."/>
            <person name="Noor M.A."/>
            <person name="O'Grady P."/>
            <person name="Pachter L."/>
            <person name="Papaceit M."/>
            <person name="Parisi M.J."/>
            <person name="Parisi M."/>
            <person name="Parts L."/>
            <person name="Pedersen J.S."/>
            <person name="Pesole G."/>
            <person name="Phillippy A.M."/>
            <person name="Ponting C.P."/>
            <person name="Pop M."/>
            <person name="Porcelli D."/>
            <person name="Powell J.R."/>
            <person name="Prohaska S."/>
            <person name="Pruitt K."/>
            <person name="Puig M."/>
            <person name="Quesneville H."/>
            <person name="Ram K.R."/>
            <person name="Rand D."/>
            <person name="Rasmussen M.D."/>
            <person name="Reed L.K."/>
            <person name="Reenan R."/>
            <person name="Reily A."/>
            <person name="Remington K.A."/>
            <person name="Rieger T.T."/>
            <person name="Ritchie M.G."/>
            <person name="Robin C."/>
            <person name="Rogers Y.H."/>
            <person name="Rohde C."/>
            <person name="Rozas J."/>
            <person name="Rubenfield M.J."/>
            <person name="Ruiz A."/>
            <person name="Russo S."/>
            <person name="Salzberg S.L."/>
            <person name="Sanchez-Gracia A."/>
            <person name="Saranga D.J."/>
            <person name="Sato H."/>
            <person name="Schaeffer S.W."/>
            <person name="Schatz M.C."/>
            <person name="Schlenke T."/>
            <person name="Schwartz R."/>
            <person name="Segarra C."/>
            <person name="Singh R.S."/>
            <person name="Sirot L."/>
            <person name="Sirota M."/>
            <person name="Sisneros N.B."/>
            <person name="Smith C.D."/>
            <person name="Smith T.F."/>
            <person name="Spieth J."/>
            <person name="Stage D.E."/>
            <person name="Stark A."/>
            <person name="Stephan W."/>
            <person name="Strausberg R.L."/>
            <person name="Strempel S."/>
            <person name="Sturgill D."/>
            <person name="Sutton G."/>
            <person name="Sutton G.G."/>
            <person name="Tao W."/>
            <person name="Teichmann S."/>
            <person name="Tobari Y.N."/>
            <person name="Tomimura Y."/>
            <person name="Tsolas J.M."/>
            <person name="Valente V.L."/>
            <person name="Venter E."/>
            <person name="Venter J.C."/>
            <person name="Vicario S."/>
            <person name="Vieira F.G."/>
            <person name="Vilella A.J."/>
            <person name="Villasante A."/>
            <person name="Walenz B."/>
            <person name="Wang J."/>
            <person name="Wasserman M."/>
            <person name="Watts T."/>
            <person name="Wilson D."/>
            <person name="Wilson R.K."/>
            <person name="Wing R.A."/>
            <person name="Wolfner M.F."/>
            <person name="Wong A."/>
            <person name="Wong G.K."/>
            <person name="Wu C.I."/>
            <person name="Wu G."/>
            <person name="Yamamoto D."/>
            <person name="Yang H.P."/>
            <person name="Yang S.P."/>
            <person name="Yorke J.A."/>
            <person name="Yoshida K."/>
            <person name="Zdobnov E."/>
            <person name="Zhang P."/>
            <person name="Zhang Y."/>
            <person name="Zimin A.V."/>
            <person name="Baldwin J."/>
            <person name="Abdouelleil A."/>
            <person name="Abdulkadir J."/>
            <person name="Abebe A."/>
            <person name="Abera B."/>
            <person name="Abreu J."/>
            <person name="Acer S.C."/>
            <person name="Aftuck L."/>
            <person name="Alexander A."/>
            <person name="An P."/>
            <person name="Anderson E."/>
            <person name="Anderson S."/>
            <person name="Arachi H."/>
            <person name="Azer M."/>
            <person name="Bachantsang P."/>
            <person name="Barry A."/>
            <person name="Bayul T."/>
            <person name="Berlin A."/>
            <person name="Bessette D."/>
            <person name="Bloom T."/>
            <person name="Blye J."/>
            <person name="Boguslavskiy L."/>
            <person name="Bonnet C."/>
            <person name="Boukhgalter B."/>
            <person name="Bourzgui I."/>
            <person name="Brown A."/>
            <person name="Cahill P."/>
            <person name="Channer S."/>
            <person name="Cheshatsang Y."/>
            <person name="Chuda L."/>
            <person name="Citroen M."/>
            <person name="Collymore A."/>
            <person name="Cooke P."/>
            <person name="Costello M."/>
            <person name="D'Aco K."/>
            <person name="Daza R."/>
            <person name="De Haan G."/>
            <person name="DeGray S."/>
            <person name="DeMaso C."/>
            <person name="Dhargay N."/>
            <person name="Dooley K."/>
            <person name="Dooley E."/>
            <person name="Doricent M."/>
            <person name="Dorje P."/>
            <person name="Dorjee K."/>
            <person name="Dupes A."/>
            <person name="Elong R."/>
            <person name="Falk J."/>
            <person name="Farina A."/>
            <person name="Faro S."/>
            <person name="Ferguson D."/>
            <person name="Fisher S."/>
            <person name="Foley C.D."/>
            <person name="Franke A."/>
            <person name="Friedrich D."/>
            <person name="Gadbois L."/>
            <person name="Gearin G."/>
            <person name="Gearin C.R."/>
            <person name="Giannoukos G."/>
            <person name="Goode T."/>
            <person name="Graham J."/>
            <person name="Grandbois E."/>
            <person name="Grewal S."/>
            <person name="Gyaltsen K."/>
            <person name="Hafez N."/>
            <person name="Hagos B."/>
            <person name="Hall J."/>
            <person name="Henson C."/>
            <person name="Hollinger A."/>
            <person name="Honan T."/>
            <person name="Huard M.D."/>
            <person name="Hughes L."/>
            <person name="Hurhula B."/>
            <person name="Husby M.E."/>
            <person name="Kamat A."/>
            <person name="Kanga B."/>
            <person name="Kashin S."/>
            <person name="Khazanovich D."/>
            <person name="Kisner P."/>
            <person name="Lance K."/>
            <person name="Lara M."/>
            <person name="Lee W."/>
            <person name="Lennon N."/>
            <person name="Letendre F."/>
            <person name="LeVine R."/>
            <person name="Lipovsky A."/>
            <person name="Liu X."/>
            <person name="Liu J."/>
            <person name="Liu S."/>
            <person name="Lokyitsang T."/>
            <person name="Lokyitsang Y."/>
            <person name="Lubonja R."/>
            <person name="Lui A."/>
            <person name="MacDonald P."/>
            <person name="Magnisalis V."/>
            <person name="Maru K."/>
            <person name="Matthews C."/>
            <person name="McCusker W."/>
            <person name="McDonough S."/>
            <person name="Mehta T."/>
            <person name="Meldrim J."/>
            <person name="Meneus L."/>
            <person name="Mihai O."/>
            <person name="Mihalev A."/>
            <person name="Mihova T."/>
            <person name="Mittelman R."/>
            <person name="Mlenga V."/>
            <person name="Montmayeur A."/>
            <person name="Mulrain L."/>
            <person name="Navidi A."/>
            <person name="Naylor J."/>
            <person name="Negash T."/>
            <person name="Nguyen T."/>
            <person name="Nguyen N."/>
            <person name="Nicol R."/>
            <person name="Norbu C."/>
            <person name="Norbu N."/>
            <person name="Novod N."/>
            <person name="O'Neill B."/>
            <person name="Osman S."/>
            <person name="Markiewicz E."/>
            <person name="Oyono O.L."/>
            <person name="Patti C."/>
            <person name="Phunkhang P."/>
            <person name="Pierre F."/>
            <person name="Priest M."/>
            <person name="Raghuraman S."/>
            <person name="Rege F."/>
            <person name="Reyes R."/>
            <person name="Rise C."/>
            <person name="Rogov P."/>
            <person name="Ross K."/>
            <person name="Ryan E."/>
            <person name="Settipalli S."/>
            <person name="Shea T."/>
            <person name="Sherpa N."/>
            <person name="Shi L."/>
            <person name="Shih D."/>
            <person name="Sparrow T."/>
            <person name="Spaulding J."/>
            <person name="Stalker J."/>
            <person name="Stange-Thomann N."/>
            <person name="Stavropoulos S."/>
            <person name="Stone C."/>
            <person name="Strader C."/>
            <person name="Tesfaye S."/>
            <person name="Thomson T."/>
            <person name="Thoulutsang Y."/>
            <person name="Thoulutsang D."/>
            <person name="Topham K."/>
            <person name="Topping I."/>
            <person name="Tsamla T."/>
            <person name="Vassiliev H."/>
            <person name="Vo A."/>
            <person name="Wangchuk T."/>
            <person name="Wangdi T."/>
            <person name="Weiand M."/>
            <person name="Wilkinson J."/>
            <person name="Wilson A."/>
            <person name="Yadav S."/>
            <person name="Young G."/>
            <person name="Yu Q."/>
            <person name="Zembek L."/>
            <person name="Zhong D."/>
            <person name="Zimmer A."/>
            <person name="Zwirko Z."/>
            <person name="Jaffe D.B."/>
            <person name="Alvarez P."/>
            <person name="Brockman W."/>
            <person name="Butler J."/>
            <person name="Chin C."/>
            <person name="Gnerre S."/>
            <person name="Grabherr M."/>
            <person name="Kleber M."/>
            <person name="Mauceli E."/>
            <person name="MacCallum I."/>
        </authorList>
    </citation>
    <scope>NUCLEOTIDE SEQUENCE [LARGE SCALE GENOMIC DNA]</scope>
    <source>
        <strain evidence="3 4">TSC#14021-0224.01</strain>
    </source>
</reference>
<keyword evidence="2" id="KW-0812">Transmembrane</keyword>
<evidence type="ECO:0000313" key="4">
    <source>
        <dbReference type="Proteomes" id="UP000008711"/>
    </source>
</evidence>
<dbReference type="AlphaFoldDB" id="B3NMM0"/>
<dbReference type="Proteomes" id="UP000008711">
    <property type="component" value="Unassembled WGS sequence"/>
</dbReference>
<dbReference type="EMBL" id="CH954179">
    <property type="protein sequence ID" value="EDV54959.1"/>
    <property type="molecule type" value="Genomic_DNA"/>
</dbReference>
<dbReference type="KEGG" id="der:6546569"/>
<name>B3NMM0_DROER</name>
<dbReference type="OMA" id="IMVTHAL"/>
<dbReference type="HOGENOM" id="CLU_1385520_0_0_1"/>
<feature type="transmembrane region" description="Helical" evidence="2">
    <location>
        <begin position="39"/>
        <end position="55"/>
    </location>
</feature>
<feature type="transmembrane region" description="Helical" evidence="2">
    <location>
        <begin position="67"/>
        <end position="87"/>
    </location>
</feature>